<dbReference type="Proteomes" id="UP000308271">
    <property type="component" value="Unassembled WGS sequence"/>
</dbReference>
<protein>
    <submittedName>
        <fullName evidence="1">Uncharacterized protein</fullName>
    </submittedName>
</protein>
<evidence type="ECO:0000313" key="1">
    <source>
        <dbReference type="EMBL" id="TNJ39833.1"/>
    </source>
</evidence>
<reference evidence="1 2" key="1">
    <citation type="submission" date="2019-05" db="EMBL/GenBank/DDBJ databases">
        <title>Draft Whole-Genome sequence of the green sulfur bacterium Chlorobaculum thiosulfatiphilum DSM 249.</title>
        <authorList>
            <person name="Meyer T.E."/>
            <person name="Kyndt J.A."/>
        </authorList>
    </citation>
    <scope>NUCLEOTIDE SEQUENCE [LARGE SCALE GENOMIC DNA]</scope>
    <source>
        <strain evidence="1 2">DSM 249</strain>
    </source>
</reference>
<evidence type="ECO:0000313" key="2">
    <source>
        <dbReference type="Proteomes" id="UP000308271"/>
    </source>
</evidence>
<name>A0A5C4S8G8_CHLTI</name>
<keyword evidence="2" id="KW-1185">Reference proteome</keyword>
<sequence>MAAKLNLALTMKLRQDNELAHLLVSPGVKVTTMLAEMKKSEKARGSFPLFLILTGFRAGCPLAHTANTS</sequence>
<organism evidence="1 2">
    <name type="scientific">Chlorobaculum thiosulfatiphilum</name>
    <name type="common">Chlorobium limicola f.sp. thiosulfatophilum</name>
    <dbReference type="NCBI Taxonomy" id="115852"/>
    <lineage>
        <taxon>Bacteria</taxon>
        <taxon>Pseudomonadati</taxon>
        <taxon>Chlorobiota</taxon>
        <taxon>Chlorobiia</taxon>
        <taxon>Chlorobiales</taxon>
        <taxon>Chlorobiaceae</taxon>
        <taxon>Chlorobaculum</taxon>
    </lineage>
</organism>
<dbReference type="EMBL" id="VDCH01000003">
    <property type="protein sequence ID" value="TNJ39833.1"/>
    <property type="molecule type" value="Genomic_DNA"/>
</dbReference>
<accession>A0A5C4S8G8</accession>
<gene>
    <name evidence="1" type="ORF">FGF66_02565</name>
</gene>
<proteinExistence type="predicted"/>
<comment type="caution">
    <text evidence="1">The sequence shown here is derived from an EMBL/GenBank/DDBJ whole genome shotgun (WGS) entry which is preliminary data.</text>
</comment>
<dbReference type="AlphaFoldDB" id="A0A5C4S8G8"/>
<dbReference type="RefSeq" id="WP_139456136.1">
    <property type="nucleotide sequence ID" value="NZ_VDCH01000003.1"/>
</dbReference>